<protein>
    <submittedName>
        <fullName evidence="2">Uncharacterized protein</fullName>
    </submittedName>
</protein>
<feature type="coiled-coil region" evidence="1">
    <location>
        <begin position="73"/>
        <end position="118"/>
    </location>
</feature>
<reference evidence="2 3" key="3">
    <citation type="journal article" date="2008" name="BMC Genomics">
        <title>The genome of the versatile nitrogen fixer Azorhizobium caulinodans ORS571.</title>
        <authorList>
            <person name="Lee KB."/>
            <person name="Backer P.D."/>
            <person name="Aono T."/>
            <person name="Liu CT."/>
            <person name="Suzuki S."/>
            <person name="Suzuki T."/>
            <person name="Kaneko T."/>
            <person name="Yamada M."/>
            <person name="Tabata S."/>
            <person name="Kupfer D.M."/>
            <person name="Najar F.Z."/>
            <person name="Wiley G.B."/>
            <person name="Roe B."/>
            <person name="Binnewies T.T."/>
            <person name="Ussery D.W."/>
            <person name="D'Haeze W."/>
            <person name="Herder J.D."/>
            <person name="Gevers D."/>
            <person name="Vereecke D."/>
            <person name="Holsters M."/>
            <person name="Oyaizu H."/>
        </authorList>
    </citation>
    <scope>NUCLEOTIDE SEQUENCE [LARGE SCALE GENOMIC DNA]</scope>
    <source>
        <strain evidence="3">ATCC 43989 / DSM 5975 / JCM 20966 / LMG 6465 / NBRC 14845 / NCIMB 13405 / ORS 571</strain>
    </source>
</reference>
<accession>A8IAZ2</accession>
<proteinExistence type="predicted"/>
<organism evidence="2 3">
    <name type="scientific">Azorhizobium caulinodans (strain ATCC 43989 / DSM 5975 / JCM 20966 / LMG 6465 / NBRC 14845 / NCIMB 13405 / ORS 571)</name>
    <dbReference type="NCBI Taxonomy" id="438753"/>
    <lineage>
        <taxon>Bacteria</taxon>
        <taxon>Pseudomonadati</taxon>
        <taxon>Pseudomonadota</taxon>
        <taxon>Alphaproteobacteria</taxon>
        <taxon>Hyphomicrobiales</taxon>
        <taxon>Xanthobacteraceae</taxon>
        <taxon>Azorhizobium</taxon>
    </lineage>
</organism>
<dbReference type="eggNOG" id="ENOG50348NP">
    <property type="taxonomic scope" value="Bacteria"/>
</dbReference>
<sequence>MSEADPSALPCAGDHEALSRLEGICRQIAKGDYDNVDDLFALTVAEDASETIHQLAEAFGFMLVQVEAREMRLNMLIEDLTGLKEQLEIANGKLKQENAELSVQLKRLTVEIDRQELKKHVGAIVETEYFQDLQQRAREMRARHMRSDQARDE</sequence>
<evidence type="ECO:0000313" key="2">
    <source>
        <dbReference type="EMBL" id="BAF88582.1"/>
    </source>
</evidence>
<keyword evidence="3" id="KW-1185">Reference proteome</keyword>
<reference evidence="2 3" key="4">
    <citation type="journal article" date="2009" name="Appl. Environ. Microbiol.">
        <title>Comparative genome-wide transcriptional profiling of Azorhizobium caulinodans ORS571 grown under free-living and symbiotic conditions.</title>
        <authorList>
            <person name="Tsukada S."/>
            <person name="Aono T."/>
            <person name="Akiba N."/>
            <person name="Lee KB."/>
            <person name="Liu CT."/>
            <person name="Toyazaki H."/>
            <person name="Oyaizu H."/>
        </authorList>
    </citation>
    <scope>NUCLEOTIDE SEQUENCE [LARGE SCALE GENOMIC DNA]</scope>
    <source>
        <strain evidence="3">ATCC 43989 / DSM 5975 / JCM 20966 / LMG 6465 / NBRC 14845 / NCIMB 13405 / ORS 571</strain>
    </source>
</reference>
<dbReference type="HOGENOM" id="CLU_1822827_0_0_5"/>
<dbReference type="AlphaFoldDB" id="A8IAZ2"/>
<reference evidence="2 3" key="5">
    <citation type="journal article" date="2010" name="Appl. Environ. Microbiol.">
        <title>phrR-like gene praR of Azorhizobium caulinodans ORS571 is essential for symbiosis with Sesbania rostrata and is involved in expression of reb genes.</title>
        <authorList>
            <person name="Akiba N."/>
            <person name="Aono T."/>
            <person name="Toyazaki H."/>
            <person name="Sato S."/>
            <person name="Oyaizu H."/>
        </authorList>
    </citation>
    <scope>NUCLEOTIDE SEQUENCE [LARGE SCALE GENOMIC DNA]</scope>
    <source>
        <strain evidence="3">ATCC 43989 / DSM 5975 / JCM 20966 / LMG 6465 / NBRC 14845 / NCIMB 13405 / ORS 571</strain>
    </source>
</reference>
<gene>
    <name evidence="2" type="ordered locus">AZC_2584</name>
</gene>
<dbReference type="Proteomes" id="UP000000270">
    <property type="component" value="Chromosome"/>
</dbReference>
<evidence type="ECO:0000313" key="3">
    <source>
        <dbReference type="Proteomes" id="UP000000270"/>
    </source>
</evidence>
<keyword evidence="1" id="KW-0175">Coiled coil</keyword>
<dbReference type="RefSeq" id="WP_012171108.1">
    <property type="nucleotide sequence ID" value="NC_009937.1"/>
</dbReference>
<dbReference type="KEGG" id="azc:AZC_2584"/>
<evidence type="ECO:0000256" key="1">
    <source>
        <dbReference type="SAM" id="Coils"/>
    </source>
</evidence>
<reference evidence="2 3" key="6">
    <citation type="journal article" date="2011" name="Appl. Environ. Microbiol.">
        <title>Involvement of the azorhizobial chromosome partition gene (parA) in the onset of bacteroid differentiation during Sesbania rostrata stem nodule development.</title>
        <authorList>
            <person name="Liu CT."/>
            <person name="Lee KB."/>
            <person name="Wang YS."/>
            <person name="Peng MH."/>
            <person name="Lee KT."/>
            <person name="Suzuki S."/>
            <person name="Suzuki T."/>
            <person name="Oyaizu H."/>
        </authorList>
    </citation>
    <scope>NUCLEOTIDE SEQUENCE [LARGE SCALE GENOMIC DNA]</scope>
    <source>
        <strain evidence="3">ATCC 43989 / DSM 5975 / JCM 20966 / LMG 6465 / NBRC 14845 / NCIMB 13405 / ORS 571</strain>
    </source>
</reference>
<reference evidence="3" key="2">
    <citation type="submission" date="2007-04" db="EMBL/GenBank/DDBJ databases">
        <title>Complete genome sequence of the nitrogen-fixing bacterium Azorhizobium caulinodans ORS571.</title>
        <authorList>
            <person name="Lee K.B."/>
            <person name="Backer P.D."/>
            <person name="Aono T."/>
            <person name="Liu C.T."/>
            <person name="Suzuki S."/>
            <person name="Suzuki T."/>
            <person name="Kaneko T."/>
            <person name="Yamada M."/>
            <person name="Tabata S."/>
            <person name="Kupfer D.M."/>
            <person name="Najar F.Z."/>
            <person name="Wiley G.B."/>
            <person name="Roe B."/>
            <person name="Binnewies T."/>
            <person name="Ussery D."/>
            <person name="Vereecke D."/>
            <person name="Gevers D."/>
            <person name="Holsters M."/>
            <person name="Oyaizu H."/>
        </authorList>
    </citation>
    <scope>NUCLEOTIDE SEQUENCE [LARGE SCALE GENOMIC DNA]</scope>
    <source>
        <strain evidence="3">ATCC 43989 / DSM 5975 / JCM 20966 / LMG 6465 / NBRC 14845 / NCIMB 13405 / ORS 571</strain>
    </source>
</reference>
<reference evidence="2 3" key="1">
    <citation type="journal article" date="2007" name="Appl. Environ. Microbiol.">
        <title>Rhizobial factors required for stem nodule maturation and maintenance in Sesbania rostrata-Azorhizobium caulinodans ORS571 symbiosis.</title>
        <authorList>
            <person name="Suzuki S."/>
            <person name="Aono T."/>
            <person name="Lee KB."/>
            <person name="Suzuki T."/>
            <person name="Liu CT."/>
            <person name="Miwa H."/>
            <person name="Wakao S."/>
            <person name="Iki T."/>
            <person name="Oyaizu H."/>
        </authorList>
    </citation>
    <scope>NUCLEOTIDE SEQUENCE [LARGE SCALE GENOMIC DNA]</scope>
    <source>
        <strain evidence="3">ATCC 43989 / DSM 5975 / JCM 20966 / LMG 6465 / NBRC 14845 / NCIMB 13405 / ORS 571</strain>
    </source>
</reference>
<name>A8IAZ2_AZOC5</name>
<dbReference type="STRING" id="438753.AZC_2584"/>
<dbReference type="EMBL" id="AP009384">
    <property type="protein sequence ID" value="BAF88582.1"/>
    <property type="molecule type" value="Genomic_DNA"/>
</dbReference>